<evidence type="ECO:0000256" key="1">
    <source>
        <dbReference type="SAM" id="Phobius"/>
    </source>
</evidence>
<feature type="transmembrane region" description="Helical" evidence="1">
    <location>
        <begin position="203"/>
        <end position="221"/>
    </location>
</feature>
<accession>A0ABX6R6C7</accession>
<keyword evidence="1" id="KW-0472">Membrane</keyword>
<keyword evidence="1" id="KW-0812">Transmembrane</keyword>
<feature type="transmembrane region" description="Helical" evidence="1">
    <location>
        <begin position="233"/>
        <end position="260"/>
    </location>
</feature>
<dbReference type="Pfam" id="PF12412">
    <property type="entry name" value="DUF3667"/>
    <property type="match status" value="1"/>
</dbReference>
<sequence>MGDASMCINCGLAVAHSEQKFCPACGQPTPVHRIDWHFLSHELEHSVLHMDRGILYSLKELMLRPGHLMRAYLEGRRANQAKPLLLIMVMAAAVVFLSKYVLGEGVMDGFAASIPAGRGEVSEGIAVAMKAAEQVATWTNQHFALFTLLLLPLEAAAFRVAFYRFAGFNYPEWLVVAAFLTVQTFVFWVVMVLLSRWLPQPQMWVTLVSVLFAIFSLVQLFHERAWWKTLLRAILGFGIFFVVSSVLTQVLIAVVALAMFA</sequence>
<organism evidence="2 3">
    <name type="scientific">Pseudoxanthomonas mexicana</name>
    <dbReference type="NCBI Taxonomy" id="128785"/>
    <lineage>
        <taxon>Bacteria</taxon>
        <taxon>Pseudomonadati</taxon>
        <taxon>Pseudomonadota</taxon>
        <taxon>Gammaproteobacteria</taxon>
        <taxon>Lysobacterales</taxon>
        <taxon>Lysobacteraceae</taxon>
        <taxon>Pseudoxanthomonas</taxon>
    </lineage>
</organism>
<keyword evidence="3" id="KW-1185">Reference proteome</keyword>
<feature type="transmembrane region" description="Helical" evidence="1">
    <location>
        <begin position="84"/>
        <end position="102"/>
    </location>
</feature>
<dbReference type="EMBL" id="CP060028">
    <property type="protein sequence ID" value="QND78652.1"/>
    <property type="molecule type" value="Genomic_DNA"/>
</dbReference>
<dbReference type="Proteomes" id="UP000515506">
    <property type="component" value="Chromosome"/>
</dbReference>
<feature type="transmembrane region" description="Helical" evidence="1">
    <location>
        <begin position="143"/>
        <end position="162"/>
    </location>
</feature>
<keyword evidence="1" id="KW-1133">Transmembrane helix</keyword>
<proteinExistence type="predicted"/>
<reference evidence="2 3" key="1">
    <citation type="submission" date="2020-08" db="EMBL/GenBank/DDBJ databases">
        <title>Streptomycin resistant and MDR strain, P. mexicana.</title>
        <authorList>
            <person name="Ganesh-kumar S."/>
            <person name="Zhe T."/>
            <person name="Yu Z."/>
            <person name="Min Y."/>
        </authorList>
    </citation>
    <scope>NUCLEOTIDE SEQUENCE [LARGE SCALE GENOMIC DNA]</scope>
    <source>
        <strain evidence="2 3">GTZY</strain>
    </source>
</reference>
<dbReference type="RefSeq" id="WP_185894111.1">
    <property type="nucleotide sequence ID" value="NZ_CP060028.1"/>
</dbReference>
<gene>
    <name evidence="2" type="ORF">H4W19_09570</name>
</gene>
<evidence type="ECO:0000313" key="2">
    <source>
        <dbReference type="EMBL" id="QND78652.1"/>
    </source>
</evidence>
<name>A0ABX6R6C7_PSEMX</name>
<feature type="transmembrane region" description="Helical" evidence="1">
    <location>
        <begin position="174"/>
        <end position="197"/>
    </location>
</feature>
<dbReference type="InterPro" id="IPR022134">
    <property type="entry name" value="DUF3667"/>
</dbReference>
<protein>
    <submittedName>
        <fullName evidence="2">DUF3667 domain-containing protein</fullName>
    </submittedName>
</protein>
<evidence type="ECO:0000313" key="3">
    <source>
        <dbReference type="Proteomes" id="UP000515506"/>
    </source>
</evidence>